<dbReference type="Proteomes" id="UP001292084">
    <property type="component" value="Unassembled WGS sequence"/>
</dbReference>
<comment type="caution">
    <text evidence="1">The sequence shown here is derived from an EMBL/GenBank/DDBJ whole genome shotgun (WGS) entry which is preliminary data.</text>
</comment>
<reference evidence="1 2" key="1">
    <citation type="submission" date="2023-12" db="EMBL/GenBank/DDBJ databases">
        <title>Jeotgalibacillus haloalkaliphilus sp. nov., a novel salt-tolerant bacteria, isolated from the estuary of the Fenhe River into the Yellow River.</title>
        <authorList>
            <person name="Li Y."/>
        </authorList>
    </citation>
    <scope>NUCLEOTIDE SEQUENCE [LARGE SCALE GENOMIC DNA]</scope>
    <source>
        <strain evidence="1 2">HH7-29</strain>
    </source>
</reference>
<gene>
    <name evidence="1" type="ORF">UFB30_11150</name>
</gene>
<name>A0ABU5KNX0_9BACL</name>
<organism evidence="1 2">
    <name type="scientific">Jeotgalibacillus haloalkalitolerans</name>
    <dbReference type="NCBI Taxonomy" id="3104292"/>
    <lineage>
        <taxon>Bacteria</taxon>
        <taxon>Bacillati</taxon>
        <taxon>Bacillota</taxon>
        <taxon>Bacilli</taxon>
        <taxon>Bacillales</taxon>
        <taxon>Caryophanaceae</taxon>
        <taxon>Jeotgalibacillus</taxon>
    </lineage>
</organism>
<evidence type="ECO:0008006" key="3">
    <source>
        <dbReference type="Google" id="ProtNLM"/>
    </source>
</evidence>
<evidence type="ECO:0000313" key="2">
    <source>
        <dbReference type="Proteomes" id="UP001292084"/>
    </source>
</evidence>
<dbReference type="EMBL" id="JAXQNN010000003">
    <property type="protein sequence ID" value="MDZ5712783.1"/>
    <property type="molecule type" value="Genomic_DNA"/>
</dbReference>
<accession>A0ABU5KNX0</accession>
<evidence type="ECO:0000313" key="1">
    <source>
        <dbReference type="EMBL" id="MDZ5712783.1"/>
    </source>
</evidence>
<protein>
    <recommendedName>
        <fullName evidence="3">DUF1836 domain-containing protein</fullName>
    </recommendedName>
</protein>
<keyword evidence="2" id="KW-1185">Reference proteome</keyword>
<sequence length="269" mass="30723">MSQDVKLDEKEYQKLSLHFRNVASRFLNSNIDDAPDNLERFLIFIEDSPIINEFIHENNKVTYDIEKVLKSRNYNDQIKLPIRKSEEIAFIFQLINYVSINKFSYYSLVTGYGRNFNDMCNNFHNNTIKPLVDHIVSYLGEMAIDMGLNKKSGTQFNIGDFRGQLNHAEGQASISAEQTYNETKVEELKDVAQKFAKALMEDTSIPDTDKEDTVELVEAAVQEVESEKPKKIILKTAIENVKNIKEVATTGTAVYTLGDQLLTLIQSFS</sequence>
<dbReference type="RefSeq" id="WP_322421763.1">
    <property type="nucleotide sequence ID" value="NZ_JAXQNN010000003.1"/>
</dbReference>
<proteinExistence type="predicted"/>